<accession>A0A368YC04</accession>
<organism evidence="1 2">
    <name type="scientific">Phyllobacterium bourgognense</name>
    <dbReference type="NCBI Taxonomy" id="314236"/>
    <lineage>
        <taxon>Bacteria</taxon>
        <taxon>Pseudomonadati</taxon>
        <taxon>Pseudomonadota</taxon>
        <taxon>Alphaproteobacteria</taxon>
        <taxon>Hyphomicrobiales</taxon>
        <taxon>Phyllobacteriaceae</taxon>
        <taxon>Phyllobacterium</taxon>
    </lineage>
</organism>
<evidence type="ECO:0000313" key="2">
    <source>
        <dbReference type="Proteomes" id="UP000253324"/>
    </source>
</evidence>
<dbReference type="EMBL" id="QPJM01000037">
    <property type="protein sequence ID" value="RCW77781.1"/>
    <property type="molecule type" value="Genomic_DNA"/>
</dbReference>
<keyword evidence="2" id="KW-1185">Reference proteome</keyword>
<protein>
    <submittedName>
        <fullName evidence="1">Uncharacterized protein</fullName>
    </submittedName>
</protein>
<reference evidence="1 2" key="1">
    <citation type="submission" date="2018-07" db="EMBL/GenBank/DDBJ databases">
        <title>Genomic Encyclopedia of Type Strains, Phase III (KMG-III): the genomes of soil and plant-associated and newly described type strains.</title>
        <authorList>
            <person name="Whitman W."/>
        </authorList>
    </citation>
    <scope>NUCLEOTIDE SEQUENCE [LARGE SCALE GENOMIC DNA]</scope>
    <source>
        <strain evidence="1 2">31-25a</strain>
    </source>
</reference>
<comment type="caution">
    <text evidence="1">The sequence shown here is derived from an EMBL/GenBank/DDBJ whole genome shotgun (WGS) entry which is preliminary data.</text>
</comment>
<gene>
    <name evidence="1" type="ORF">C7476_13711</name>
</gene>
<dbReference type="AlphaFoldDB" id="A0A368YC04"/>
<name>A0A368YC04_9HYPH</name>
<dbReference type="RefSeq" id="WP_114432978.1">
    <property type="nucleotide sequence ID" value="NZ_QPJM01000037.1"/>
</dbReference>
<proteinExistence type="predicted"/>
<dbReference type="Proteomes" id="UP000253324">
    <property type="component" value="Unassembled WGS sequence"/>
</dbReference>
<sequence length="66" mass="7117">MTNVADQIVEPEAIAPAAAEEVLIQAAPCIAATVLPIDYHTLGERPDVVYRPAVQCDDSTIRTNRL</sequence>
<evidence type="ECO:0000313" key="1">
    <source>
        <dbReference type="EMBL" id="RCW77781.1"/>
    </source>
</evidence>